<keyword evidence="10" id="KW-1185">Reference proteome</keyword>
<proteinExistence type="inferred from homology"/>
<keyword evidence="8" id="KW-1133">Transmembrane helix</keyword>
<dbReference type="Gene3D" id="1.25.40.10">
    <property type="entry name" value="Tetratricopeptide repeat domain"/>
    <property type="match status" value="2"/>
</dbReference>
<dbReference type="GO" id="GO:0006355">
    <property type="term" value="P:regulation of DNA-templated transcription"/>
    <property type="evidence" value="ECO:0007669"/>
    <property type="project" value="InterPro"/>
</dbReference>
<name>A0A6N8HFQ4_9FLAO</name>
<keyword evidence="8" id="KW-0812">Transmembrane</keyword>
<organism evidence="9 10">
    <name type="scientific">Flavobacterium rakeshii</name>
    <dbReference type="NCBI Taxonomy" id="1038845"/>
    <lineage>
        <taxon>Bacteria</taxon>
        <taxon>Pseudomonadati</taxon>
        <taxon>Bacteroidota</taxon>
        <taxon>Flavobacteriia</taxon>
        <taxon>Flavobacteriales</taxon>
        <taxon>Flavobacteriaceae</taxon>
        <taxon>Flavobacterium</taxon>
    </lineage>
</organism>
<dbReference type="PROSITE" id="PS51257">
    <property type="entry name" value="PROKAR_LIPOPROTEIN"/>
    <property type="match status" value="1"/>
</dbReference>
<dbReference type="SUPFAM" id="SSF48452">
    <property type="entry name" value="TPR-like"/>
    <property type="match status" value="1"/>
</dbReference>
<keyword evidence="8" id="KW-0472">Membrane</keyword>
<dbReference type="PANTHER" id="PTHR46630:SF1">
    <property type="entry name" value="TETRATRICOPEPTIDE REPEAT PROTEIN 29"/>
    <property type="match status" value="1"/>
</dbReference>
<comment type="caution">
    <text evidence="9">The sequence shown here is derived from an EMBL/GenBank/DDBJ whole genome shotgun (WGS) entry which is preliminary data.</text>
</comment>
<dbReference type="RefSeq" id="WP_157483782.1">
    <property type="nucleotide sequence ID" value="NZ_WOWP01000051.1"/>
</dbReference>
<evidence type="ECO:0000256" key="8">
    <source>
        <dbReference type="SAM" id="Phobius"/>
    </source>
</evidence>
<dbReference type="PANTHER" id="PTHR46630">
    <property type="entry name" value="TETRATRICOPEPTIDE REPEAT PROTEIN 29"/>
    <property type="match status" value="1"/>
</dbReference>
<comment type="similarity">
    <text evidence="5">Belongs to the Rap family.</text>
</comment>
<keyword evidence="3" id="KW-0677">Repeat</keyword>
<reference evidence="9 10" key="1">
    <citation type="submission" date="2019-12" db="EMBL/GenBank/DDBJ databases">
        <authorList>
            <person name="Sun J.-Q."/>
        </authorList>
    </citation>
    <scope>NUCLEOTIDE SEQUENCE [LARGE SCALE GENOMIC DNA]</scope>
    <source>
        <strain evidence="9 10">JCM 17928</strain>
    </source>
</reference>
<comment type="subcellular location">
    <subcellularLocation>
        <location evidence="1">Cytoplasm</location>
    </subcellularLocation>
</comment>
<keyword evidence="4 6" id="KW-0802">TPR repeat</keyword>
<dbReference type="Pfam" id="PF13424">
    <property type="entry name" value="TPR_12"/>
    <property type="match status" value="1"/>
</dbReference>
<evidence type="ECO:0000256" key="4">
    <source>
        <dbReference type="ARBA" id="ARBA00022803"/>
    </source>
</evidence>
<dbReference type="SUPFAM" id="SSF46894">
    <property type="entry name" value="C-terminal effector domain of the bipartite response regulators"/>
    <property type="match status" value="1"/>
</dbReference>
<evidence type="ECO:0000256" key="6">
    <source>
        <dbReference type="PROSITE-ProRule" id="PRU00339"/>
    </source>
</evidence>
<dbReference type="GO" id="GO:0005737">
    <property type="term" value="C:cytoplasm"/>
    <property type="evidence" value="ECO:0007669"/>
    <property type="project" value="UniProtKB-SubCell"/>
</dbReference>
<evidence type="ECO:0000256" key="2">
    <source>
        <dbReference type="ARBA" id="ARBA00022490"/>
    </source>
</evidence>
<dbReference type="AlphaFoldDB" id="A0A6N8HFQ4"/>
<sequence length="595" mass="69667">MKLRLFLSIFLFTVFFSCKKDISLQKKSDLNNQIKSFDSIAANDRAKAKFISDGAFDEIKRDTSAILQLKAYYYKTRLEIIEGNVEQTGTYAQQALDIAKKLKEERLVNQLYIILGNYYVQKNEYSKAAAVYLKAQNYFEQNNDSENLSALYNAMGIFYFETGDLQNSRNYFDKTYFIYNQKGNVRGKGLYYANVGNIYMITEDYLKALEYQERALKNFEKIKDSVSMASCMINISNIESNLKNYDKALAVLNDAWNMAEKGNNSRLKERILLNYSIIYSSKGNLDKAYDYTERHIAYAKELDYPKGVMNGYDQMAGVLNKKGDFKNTATYLKRYYELKDSIYGSEVKQRIEELKWSNEFEKSKMESELLKSKYDIEKERSTSLLFLSLLVIFTSILVIGLGWLLYRNKKKSLKLIEIDNERLHEKIELERVKTEKEKAENDLLKVKADRQLLELESKNREITSISLQLVAKNKIMSQISKVIDKKKKSTEEIEAELKSILFQNQNQEKDWEQFKEVFENIHPGFYENLKERYPQLTATDCRICAYIRIRMSLNEVAGLMNISLQSLHTSRYRIRKKLELDSDVNLDDFILNFEL</sequence>
<dbReference type="Proteomes" id="UP000433945">
    <property type="component" value="Unassembled WGS sequence"/>
</dbReference>
<evidence type="ECO:0000313" key="9">
    <source>
        <dbReference type="EMBL" id="MUV04549.1"/>
    </source>
</evidence>
<dbReference type="InterPro" id="IPR051476">
    <property type="entry name" value="Bac_ResReg_Asp_Phosphatase"/>
</dbReference>
<dbReference type="InterPro" id="IPR016032">
    <property type="entry name" value="Sig_transdc_resp-reg_C-effctor"/>
</dbReference>
<evidence type="ECO:0000256" key="3">
    <source>
        <dbReference type="ARBA" id="ARBA00022737"/>
    </source>
</evidence>
<dbReference type="PROSITE" id="PS50005">
    <property type="entry name" value="TPR"/>
    <property type="match status" value="1"/>
</dbReference>
<evidence type="ECO:0000256" key="7">
    <source>
        <dbReference type="SAM" id="Coils"/>
    </source>
</evidence>
<accession>A0A6N8HFQ4</accession>
<dbReference type="EMBL" id="WOWP01000051">
    <property type="protein sequence ID" value="MUV04549.1"/>
    <property type="molecule type" value="Genomic_DNA"/>
</dbReference>
<feature type="repeat" description="TPR" evidence="6">
    <location>
        <begin position="109"/>
        <end position="142"/>
    </location>
</feature>
<dbReference type="InterPro" id="IPR011990">
    <property type="entry name" value="TPR-like_helical_dom_sf"/>
</dbReference>
<keyword evidence="7" id="KW-0175">Coiled coil</keyword>
<dbReference type="OrthoDB" id="1090267at2"/>
<evidence type="ECO:0000256" key="5">
    <source>
        <dbReference type="ARBA" id="ARBA00038253"/>
    </source>
</evidence>
<protein>
    <submittedName>
        <fullName evidence="9">Tetratricopeptide repeat protein</fullName>
    </submittedName>
</protein>
<keyword evidence="2" id="KW-0963">Cytoplasm</keyword>
<dbReference type="SMART" id="SM00028">
    <property type="entry name" value="TPR"/>
    <property type="match status" value="5"/>
</dbReference>
<feature type="transmembrane region" description="Helical" evidence="8">
    <location>
        <begin position="384"/>
        <end position="406"/>
    </location>
</feature>
<evidence type="ECO:0000256" key="1">
    <source>
        <dbReference type="ARBA" id="ARBA00004496"/>
    </source>
</evidence>
<evidence type="ECO:0000313" key="10">
    <source>
        <dbReference type="Proteomes" id="UP000433945"/>
    </source>
</evidence>
<dbReference type="InterPro" id="IPR019734">
    <property type="entry name" value="TPR_rpt"/>
</dbReference>
<feature type="coiled-coil region" evidence="7">
    <location>
        <begin position="422"/>
        <end position="456"/>
    </location>
</feature>
<dbReference type="SUPFAM" id="SSF81901">
    <property type="entry name" value="HCP-like"/>
    <property type="match status" value="1"/>
</dbReference>
<gene>
    <name evidence="9" type="ORF">GN157_12595</name>
</gene>
<dbReference type="GO" id="GO:0003677">
    <property type="term" value="F:DNA binding"/>
    <property type="evidence" value="ECO:0007669"/>
    <property type="project" value="InterPro"/>
</dbReference>